<evidence type="ECO:0000313" key="4">
    <source>
        <dbReference type="EMBL" id="MCC9072058.1"/>
    </source>
</evidence>
<accession>A0ABS8MTT4</accession>
<dbReference type="SFLD" id="SFLDG01065">
    <property type="entry name" value="anaerobic_coproporphyrinogen-I"/>
    <property type="match status" value="1"/>
</dbReference>
<reference evidence="4" key="1">
    <citation type="submission" date="2021-11" db="EMBL/GenBank/DDBJ databases">
        <title>Description of novel Flavobacterium species.</title>
        <authorList>
            <person name="Saticioglu I.B."/>
            <person name="Ay H."/>
            <person name="Altun S."/>
            <person name="Duman M."/>
        </authorList>
    </citation>
    <scope>NUCLEOTIDE SEQUENCE</scope>
    <source>
        <strain evidence="4">F-65</strain>
    </source>
</reference>
<evidence type="ECO:0000259" key="3">
    <source>
        <dbReference type="PROSITE" id="PS51918"/>
    </source>
</evidence>
<keyword evidence="2" id="KW-0963">Cytoplasm</keyword>
<dbReference type="SFLD" id="SFLDS00029">
    <property type="entry name" value="Radical_SAM"/>
    <property type="match status" value="1"/>
</dbReference>
<dbReference type="InterPro" id="IPR006638">
    <property type="entry name" value="Elp3/MiaA/NifB-like_rSAM"/>
</dbReference>
<comment type="subcellular location">
    <subcellularLocation>
        <location evidence="2">Cytoplasm</location>
    </subcellularLocation>
</comment>
<dbReference type="Pfam" id="PF04055">
    <property type="entry name" value="Radical_SAM"/>
    <property type="match status" value="1"/>
</dbReference>
<protein>
    <recommendedName>
        <fullName evidence="2">Heme chaperone HemW</fullName>
    </recommendedName>
</protein>
<dbReference type="InterPro" id="IPR010723">
    <property type="entry name" value="HemN_C"/>
</dbReference>
<gene>
    <name evidence="4" type="primary">hemW</name>
    <name evidence="4" type="ORF">LNQ49_10745</name>
</gene>
<comment type="caution">
    <text evidence="4">The sequence shown here is derived from an EMBL/GenBank/DDBJ whole genome shotgun (WGS) entry which is preliminary data.</text>
</comment>
<organism evidence="4 5">
    <name type="scientific">Flavobacterium pisciphilum</name>
    <dbReference type="NCBI Taxonomy" id="2893755"/>
    <lineage>
        <taxon>Bacteria</taxon>
        <taxon>Pseudomonadati</taxon>
        <taxon>Bacteroidota</taxon>
        <taxon>Flavobacteriia</taxon>
        <taxon>Flavobacteriales</taxon>
        <taxon>Flavobacteriaceae</taxon>
        <taxon>Flavobacterium</taxon>
    </lineage>
</organism>
<comment type="similarity">
    <text evidence="1">Belongs to the anaerobic coproporphyrinogen-III oxidase family. HemW subfamily.</text>
</comment>
<dbReference type="InterPro" id="IPR023404">
    <property type="entry name" value="rSAM_horseshoe"/>
</dbReference>
<dbReference type="InterPro" id="IPR007197">
    <property type="entry name" value="rSAM"/>
</dbReference>
<dbReference type="Pfam" id="PF06969">
    <property type="entry name" value="HemN_C"/>
    <property type="match status" value="1"/>
</dbReference>
<dbReference type="EMBL" id="JAJJMO010000001">
    <property type="protein sequence ID" value="MCC9072058.1"/>
    <property type="molecule type" value="Genomic_DNA"/>
</dbReference>
<dbReference type="PANTHER" id="PTHR13932:SF5">
    <property type="entry name" value="RADICAL S-ADENOSYL METHIONINE DOMAIN-CONTAINING PROTEIN 1, MITOCHONDRIAL"/>
    <property type="match status" value="1"/>
</dbReference>
<comment type="function">
    <text evidence="2">Probably acts as a heme chaperone, transferring heme to an unknown acceptor. Binds one molecule of heme per monomer, possibly covalently. Binds 1 [4Fe-4S] cluster. The cluster is coordinated with 3 cysteines and an exchangeable S-adenosyl-L-methionine.</text>
</comment>
<keyword evidence="2" id="KW-0479">Metal-binding</keyword>
<evidence type="ECO:0000313" key="5">
    <source>
        <dbReference type="Proteomes" id="UP001430919"/>
    </source>
</evidence>
<keyword evidence="2" id="KW-0411">Iron-sulfur</keyword>
<evidence type="ECO:0000256" key="2">
    <source>
        <dbReference type="RuleBase" id="RU364116"/>
    </source>
</evidence>
<feature type="domain" description="Radical SAM core" evidence="3">
    <location>
        <begin position="1"/>
        <end position="230"/>
    </location>
</feature>
<dbReference type="SFLD" id="SFLDF00562">
    <property type="entry name" value="HemN-like__clustered_with_heat"/>
    <property type="match status" value="1"/>
</dbReference>
<keyword evidence="2" id="KW-0949">S-adenosyl-L-methionine</keyword>
<keyword evidence="2" id="KW-0143">Chaperone</keyword>
<dbReference type="InterPro" id="IPR004559">
    <property type="entry name" value="HemW-like"/>
</dbReference>
<proteinExistence type="inferred from homology"/>
<keyword evidence="2" id="KW-0408">Iron</keyword>
<dbReference type="Proteomes" id="UP001430919">
    <property type="component" value="Unassembled WGS sequence"/>
</dbReference>
<evidence type="ECO:0000256" key="1">
    <source>
        <dbReference type="ARBA" id="ARBA00006100"/>
    </source>
</evidence>
<dbReference type="Gene3D" id="3.80.30.20">
    <property type="entry name" value="tm_1862 like domain"/>
    <property type="match status" value="1"/>
</dbReference>
<sequence>MSGIYIHIPFCKQACNYCDFHFSTSMKKKEEMVLAIAKELFMRKNEFENDIVETIYFGGGTPSVLTSDEIQFLIAEVYKNYKVADNPEITLEANPDDLSTDKIIELSKSPINRLSIGIQSFFEDDLKMMNRAHNSVEAKKCLEEVTKYFDNISLDLIYGVPGMSNEKWKQNIETALSFGIPHISSYALTVEPKTALNKLIQTGKVAKPNDEVASAHFMILVETLEANSFIHYELSNFGKENYFSKNNSAYWLGKKYVGVGPSAHSYDGISRSWNISNNSIYLKSIQEGKLPNEIEVLSVSDRYNEYIMTGLRTIWGVSLDRIEKEFGADYLAYLKKQANKFLDDELVFIKDNVLRPTAKGKFLTDGIASDLFYINLE</sequence>
<keyword evidence="5" id="KW-1185">Reference proteome</keyword>
<keyword evidence="2" id="KW-0349">Heme</keyword>
<dbReference type="InterPro" id="IPR058240">
    <property type="entry name" value="rSAM_sf"/>
</dbReference>
<dbReference type="PROSITE" id="PS51918">
    <property type="entry name" value="RADICAL_SAM"/>
    <property type="match status" value="1"/>
</dbReference>
<dbReference type="InterPro" id="IPR034505">
    <property type="entry name" value="Coproporphyrinogen-III_oxidase"/>
</dbReference>
<dbReference type="PANTHER" id="PTHR13932">
    <property type="entry name" value="COPROPORPHYRINIGEN III OXIDASE"/>
    <property type="match status" value="1"/>
</dbReference>
<keyword evidence="2" id="KW-0004">4Fe-4S</keyword>
<name>A0ABS8MTT4_9FLAO</name>
<dbReference type="CDD" id="cd01335">
    <property type="entry name" value="Radical_SAM"/>
    <property type="match status" value="1"/>
</dbReference>
<dbReference type="SFLD" id="SFLDF00288">
    <property type="entry name" value="HemN-like__clustered_with_nucl"/>
    <property type="match status" value="1"/>
</dbReference>
<dbReference type="RefSeq" id="WP_229988804.1">
    <property type="nucleotide sequence ID" value="NZ_JAJJMO010000001.1"/>
</dbReference>
<dbReference type="NCBIfam" id="TIGR00539">
    <property type="entry name" value="hemN_rel"/>
    <property type="match status" value="1"/>
</dbReference>
<dbReference type="SUPFAM" id="SSF102114">
    <property type="entry name" value="Radical SAM enzymes"/>
    <property type="match status" value="1"/>
</dbReference>
<dbReference type="SMART" id="SM00729">
    <property type="entry name" value="Elp3"/>
    <property type="match status" value="1"/>
</dbReference>